<reference evidence="3" key="1">
    <citation type="submission" date="2023-03" db="EMBL/GenBank/DDBJ databases">
        <title>Andean soil-derived lignocellulolytic bacterial consortium as a source of novel taxa and putative plastic-active enzymes.</title>
        <authorList>
            <person name="Diaz-Garcia L."/>
            <person name="Chuvochina M."/>
            <person name="Feuerriegel G."/>
            <person name="Bunk B."/>
            <person name="Sproer C."/>
            <person name="Streit W.R."/>
            <person name="Rodriguez L.M."/>
            <person name="Overmann J."/>
            <person name="Jimenez D.J."/>
        </authorList>
    </citation>
    <scope>NUCLEOTIDE SEQUENCE</scope>
    <source>
        <strain evidence="3">MAG 7</strain>
    </source>
</reference>
<dbReference type="AlphaFoldDB" id="A0AAJ5WPQ3"/>
<dbReference type="InterPro" id="IPR038763">
    <property type="entry name" value="DHH_sf"/>
</dbReference>
<name>A0AAJ5WPQ3_9BACT</name>
<evidence type="ECO:0000259" key="1">
    <source>
        <dbReference type="Pfam" id="PF01368"/>
    </source>
</evidence>
<dbReference type="InterPro" id="IPR001667">
    <property type="entry name" value="DDH_dom"/>
</dbReference>
<evidence type="ECO:0000313" key="4">
    <source>
        <dbReference type="Proteomes" id="UP001220610"/>
    </source>
</evidence>
<evidence type="ECO:0000313" key="3">
    <source>
        <dbReference type="EMBL" id="WEK34651.1"/>
    </source>
</evidence>
<dbReference type="SUPFAM" id="SSF64182">
    <property type="entry name" value="DHH phosphoesterases"/>
    <property type="match status" value="1"/>
</dbReference>
<feature type="domain" description="DDH" evidence="1">
    <location>
        <begin position="16"/>
        <end position="168"/>
    </location>
</feature>
<organism evidence="3 4">
    <name type="scientific">Candidatus Pseudobacter hemicellulosilyticus</name>
    <dbReference type="NCBI Taxonomy" id="3121375"/>
    <lineage>
        <taxon>Bacteria</taxon>
        <taxon>Pseudomonadati</taxon>
        <taxon>Bacteroidota</taxon>
        <taxon>Chitinophagia</taxon>
        <taxon>Chitinophagales</taxon>
        <taxon>Chitinophagaceae</taxon>
        <taxon>Pseudobacter</taxon>
    </lineage>
</organism>
<dbReference type="Pfam" id="PF01368">
    <property type="entry name" value="DHH"/>
    <property type="match status" value="1"/>
</dbReference>
<dbReference type="PANTHER" id="PTHR47618">
    <property type="entry name" value="BIFUNCTIONAL OLIGORIBONUCLEASE AND PAP PHOSPHATASE NRNA"/>
    <property type="match status" value="1"/>
</dbReference>
<dbReference type="PANTHER" id="PTHR47618:SF1">
    <property type="entry name" value="BIFUNCTIONAL OLIGORIBONUCLEASE AND PAP PHOSPHATASE NRNA"/>
    <property type="match status" value="1"/>
</dbReference>
<gene>
    <name evidence="3" type="ORF">P0Y53_19365</name>
</gene>
<dbReference type="Gene3D" id="3.10.310.30">
    <property type="match status" value="1"/>
</dbReference>
<dbReference type="GO" id="GO:0003676">
    <property type="term" value="F:nucleic acid binding"/>
    <property type="evidence" value="ECO:0007669"/>
    <property type="project" value="InterPro"/>
</dbReference>
<dbReference type="Pfam" id="PF02272">
    <property type="entry name" value="DHHA1"/>
    <property type="match status" value="1"/>
</dbReference>
<protein>
    <submittedName>
        <fullName evidence="3">DHH family phosphoesterase</fullName>
    </submittedName>
</protein>
<dbReference type="Proteomes" id="UP001220610">
    <property type="component" value="Chromosome"/>
</dbReference>
<dbReference type="InterPro" id="IPR051319">
    <property type="entry name" value="Oligoribo/pAp-PDE_c-di-AMP_PDE"/>
</dbReference>
<proteinExistence type="predicted"/>
<sequence>MQPIRELYPLLTTPRKVVITMHQKPDADAMGSALGLYHFLVQLGHQPIVISPTNWARWLNWMPGCDKVVDFELNRDKTDAILRDADWLFCLDFNIFHRTKNLAPRLAAFTGTRILIDHHQQPDEPNFQYGISNTAKSSTCEMIYDLIVGSGHRGLLNKEIASCIYAGVMTDTGSFRFPAASADVHKMVAELKEHGLDHTKVHENIYDNYLENRLRFIGHILLHRMEVFYEYNTALIAISKKDLLRYEIKTGDTEGLVNYPLSIQGIRLAALVIDRDEERKWSFRSKGDFDTNTFARKYFEGGGHYNASGGRSSASLDETVQHFIDAMQQNAALLQEDNNQ</sequence>
<feature type="domain" description="DHHA1" evidence="2">
    <location>
        <begin position="246"/>
        <end position="329"/>
    </location>
</feature>
<dbReference type="EMBL" id="CP119311">
    <property type="protein sequence ID" value="WEK34651.1"/>
    <property type="molecule type" value="Genomic_DNA"/>
</dbReference>
<dbReference type="InterPro" id="IPR003156">
    <property type="entry name" value="DHHA1_dom"/>
</dbReference>
<evidence type="ECO:0000259" key="2">
    <source>
        <dbReference type="Pfam" id="PF02272"/>
    </source>
</evidence>
<accession>A0AAJ5WPQ3</accession>
<dbReference type="Gene3D" id="3.90.1640.10">
    <property type="entry name" value="inorganic pyrophosphatase (n-terminal core)"/>
    <property type="match status" value="1"/>
</dbReference>